<dbReference type="InterPro" id="IPR036618">
    <property type="entry name" value="PtsI_HPr-bd_sf"/>
</dbReference>
<dbReference type="GO" id="GO:0016301">
    <property type="term" value="F:kinase activity"/>
    <property type="evidence" value="ECO:0007669"/>
    <property type="project" value="UniProtKB-KW"/>
</dbReference>
<evidence type="ECO:0000256" key="17">
    <source>
        <dbReference type="PIRNR" id="PIRNR000732"/>
    </source>
</evidence>
<dbReference type="AlphaFoldDB" id="A0A1W6YV09"/>
<dbReference type="PROSITE" id="PS00742">
    <property type="entry name" value="PEP_ENZYMES_2"/>
    <property type="match status" value="1"/>
</dbReference>
<evidence type="ECO:0000256" key="9">
    <source>
        <dbReference type="ARBA" id="ARBA00022490"/>
    </source>
</evidence>
<keyword evidence="11 17" id="KW-0808">Transferase</keyword>
<evidence type="ECO:0000259" key="21">
    <source>
        <dbReference type="Pfam" id="PF00391"/>
    </source>
</evidence>
<dbReference type="PRINTS" id="PR01736">
    <property type="entry name" value="PHPHTRNFRASE"/>
</dbReference>
<keyword evidence="25" id="KW-1185">Reference proteome</keyword>
<comment type="similarity">
    <text evidence="5 17">Belongs to the PEP-utilizing enzyme family.</text>
</comment>
<feature type="binding site" evidence="19">
    <location>
        <position position="467"/>
    </location>
    <ligand>
        <name>phosphoenolpyruvate</name>
        <dbReference type="ChEBI" id="CHEBI:58702"/>
    </ligand>
</feature>
<evidence type="ECO:0000256" key="14">
    <source>
        <dbReference type="ARBA" id="ARBA00022777"/>
    </source>
</evidence>
<evidence type="ECO:0000256" key="10">
    <source>
        <dbReference type="ARBA" id="ARBA00022597"/>
    </source>
</evidence>
<dbReference type="SUPFAM" id="SSF47831">
    <property type="entry name" value="Enzyme I of the PEP:sugar phosphotransferase system HPr-binding (sub)domain"/>
    <property type="match status" value="1"/>
</dbReference>
<comment type="cofactor">
    <cofactor evidence="2 17 20">
        <name>Mg(2+)</name>
        <dbReference type="ChEBI" id="CHEBI:18420"/>
    </cofactor>
</comment>
<evidence type="ECO:0000256" key="18">
    <source>
        <dbReference type="PIRSR" id="PIRSR000732-1"/>
    </source>
</evidence>
<evidence type="ECO:0000256" key="7">
    <source>
        <dbReference type="ARBA" id="ARBA00016544"/>
    </source>
</evidence>
<feature type="domain" description="PEP-utilising enzyme C-terminal" evidence="22">
    <location>
        <begin position="253"/>
        <end position="543"/>
    </location>
</feature>
<feature type="domain" description="Phosphotransferase system enzyme I N-terminal" evidence="23">
    <location>
        <begin position="3"/>
        <end position="125"/>
    </location>
</feature>
<dbReference type="PIRSF" id="PIRSF000732">
    <property type="entry name" value="PTS_enzyme_I"/>
    <property type="match status" value="1"/>
</dbReference>
<gene>
    <name evidence="24" type="ORF">CAL12_09770</name>
</gene>
<keyword evidence="15 17" id="KW-0460">Magnesium</keyword>
<dbReference type="Gene3D" id="1.10.274.10">
    <property type="entry name" value="PtsI, HPr-binding domain"/>
    <property type="match status" value="1"/>
</dbReference>
<evidence type="ECO:0000256" key="13">
    <source>
        <dbReference type="ARBA" id="ARBA00022723"/>
    </source>
</evidence>
<dbReference type="InterPro" id="IPR018274">
    <property type="entry name" value="PEP_util_AS"/>
</dbReference>
<dbReference type="KEGG" id="bgv:CAL12_09770"/>
<evidence type="ECO:0000313" key="25">
    <source>
        <dbReference type="Proteomes" id="UP000194151"/>
    </source>
</evidence>
<organism evidence="24 25">
    <name type="scientific">Bordetella genomosp. 8</name>
    <dbReference type="NCBI Taxonomy" id="1416806"/>
    <lineage>
        <taxon>Bacteria</taxon>
        <taxon>Pseudomonadati</taxon>
        <taxon>Pseudomonadota</taxon>
        <taxon>Betaproteobacteria</taxon>
        <taxon>Burkholderiales</taxon>
        <taxon>Alcaligenaceae</taxon>
        <taxon>Bordetella</taxon>
    </lineage>
</organism>
<dbReference type="GO" id="GO:0005737">
    <property type="term" value="C:cytoplasm"/>
    <property type="evidence" value="ECO:0007669"/>
    <property type="project" value="UniProtKB-SubCell"/>
</dbReference>
<keyword evidence="10 17" id="KW-0762">Sugar transport</keyword>
<keyword evidence="13 17" id="KW-0479">Metal-binding</keyword>
<dbReference type="InterPro" id="IPR050499">
    <property type="entry name" value="PEP-utilizing_PTS_enzyme"/>
</dbReference>
<evidence type="ECO:0000256" key="12">
    <source>
        <dbReference type="ARBA" id="ARBA00022683"/>
    </source>
</evidence>
<feature type="binding site" evidence="20">
    <location>
        <position position="433"/>
    </location>
    <ligand>
        <name>Mg(2+)</name>
        <dbReference type="ChEBI" id="CHEBI:18420"/>
    </ligand>
</feature>
<evidence type="ECO:0000256" key="5">
    <source>
        <dbReference type="ARBA" id="ARBA00007837"/>
    </source>
</evidence>
<dbReference type="InterPro" id="IPR040442">
    <property type="entry name" value="Pyrv_kinase-like_dom_sf"/>
</dbReference>
<feature type="domain" description="PEP-utilising enzyme mobile" evidence="21">
    <location>
        <begin position="156"/>
        <end position="227"/>
    </location>
</feature>
<dbReference type="Pfam" id="PF05524">
    <property type="entry name" value="PEP-utilisers_N"/>
    <property type="match status" value="1"/>
</dbReference>
<feature type="active site" description="Proton donor" evidence="18">
    <location>
        <position position="504"/>
    </location>
</feature>
<dbReference type="Pfam" id="PF02896">
    <property type="entry name" value="PEP-utilizers_C"/>
    <property type="match status" value="1"/>
</dbReference>
<keyword evidence="24" id="KW-0670">Pyruvate</keyword>
<name>A0A1W6YV09_9BORD</name>
<evidence type="ECO:0000259" key="23">
    <source>
        <dbReference type="Pfam" id="PF05524"/>
    </source>
</evidence>
<evidence type="ECO:0000256" key="6">
    <source>
        <dbReference type="ARBA" id="ARBA00012232"/>
    </source>
</evidence>
<reference evidence="24 25" key="1">
    <citation type="submission" date="2017-05" db="EMBL/GenBank/DDBJ databases">
        <title>Complete and WGS of Bordetella genogroups.</title>
        <authorList>
            <person name="Spilker T."/>
            <person name="LiPuma J."/>
        </authorList>
    </citation>
    <scope>NUCLEOTIDE SEQUENCE [LARGE SCALE GENOMIC DNA]</scope>
    <source>
        <strain evidence="24 25">AU19157</strain>
    </source>
</reference>
<evidence type="ECO:0000259" key="22">
    <source>
        <dbReference type="Pfam" id="PF02896"/>
    </source>
</evidence>
<feature type="binding site" evidence="19">
    <location>
        <position position="298"/>
    </location>
    <ligand>
        <name>phosphoenolpyruvate</name>
        <dbReference type="ChEBI" id="CHEBI:58702"/>
    </ligand>
</feature>
<dbReference type="Proteomes" id="UP000194151">
    <property type="component" value="Chromosome"/>
</dbReference>
<dbReference type="InterPro" id="IPR000121">
    <property type="entry name" value="PEP_util_C"/>
</dbReference>
<proteinExistence type="inferred from homology"/>
<dbReference type="EMBL" id="CP021108">
    <property type="protein sequence ID" value="ARP84453.1"/>
    <property type="molecule type" value="Genomic_DNA"/>
</dbReference>
<keyword evidence="12 17" id="KW-0598">Phosphotransferase system</keyword>
<evidence type="ECO:0000256" key="3">
    <source>
        <dbReference type="ARBA" id="ARBA00002728"/>
    </source>
</evidence>
<evidence type="ECO:0000313" key="24">
    <source>
        <dbReference type="EMBL" id="ARP84453.1"/>
    </source>
</evidence>
<dbReference type="GO" id="GO:0009401">
    <property type="term" value="P:phosphoenolpyruvate-dependent sugar phosphotransferase system"/>
    <property type="evidence" value="ECO:0007669"/>
    <property type="project" value="UniProtKB-KW"/>
</dbReference>
<dbReference type="EC" id="2.7.3.9" evidence="6 17"/>
<feature type="binding site" evidence="19">
    <location>
        <position position="335"/>
    </location>
    <ligand>
        <name>phosphoenolpyruvate</name>
        <dbReference type="ChEBI" id="CHEBI:58702"/>
    </ligand>
</feature>
<dbReference type="InterPro" id="IPR008731">
    <property type="entry name" value="PTS_EIN"/>
</dbReference>
<keyword evidence="9 17" id="KW-0963">Cytoplasm</keyword>
<evidence type="ECO:0000256" key="1">
    <source>
        <dbReference type="ARBA" id="ARBA00000683"/>
    </source>
</evidence>
<dbReference type="PANTHER" id="PTHR46244">
    <property type="entry name" value="PHOSPHOENOLPYRUVATE-PROTEIN PHOSPHOTRANSFERASE"/>
    <property type="match status" value="1"/>
</dbReference>
<evidence type="ECO:0000256" key="8">
    <source>
        <dbReference type="ARBA" id="ARBA00022448"/>
    </source>
</evidence>
<dbReference type="Gene3D" id="3.20.20.60">
    <property type="entry name" value="Phosphoenolpyruvate-binding domains"/>
    <property type="match status" value="1"/>
</dbReference>
<dbReference type="GO" id="GO:0008965">
    <property type="term" value="F:phosphoenolpyruvate-protein phosphotransferase activity"/>
    <property type="evidence" value="ECO:0007669"/>
    <property type="project" value="UniProtKB-EC"/>
</dbReference>
<evidence type="ECO:0000256" key="4">
    <source>
        <dbReference type="ARBA" id="ARBA00004496"/>
    </source>
</evidence>
<dbReference type="PROSITE" id="PS00370">
    <property type="entry name" value="PEP_ENZYMES_PHOS_SITE"/>
    <property type="match status" value="1"/>
</dbReference>
<feature type="binding site" evidence="20">
    <location>
        <position position="457"/>
    </location>
    <ligand>
        <name>Mg(2+)</name>
        <dbReference type="ChEBI" id="CHEBI:18420"/>
    </ligand>
</feature>
<dbReference type="SUPFAM" id="SSF52009">
    <property type="entry name" value="Phosphohistidine domain"/>
    <property type="match status" value="1"/>
</dbReference>
<dbReference type="InterPro" id="IPR024692">
    <property type="entry name" value="PTS_EI"/>
</dbReference>
<dbReference type="RefSeq" id="WP_269768439.1">
    <property type="nucleotide sequence ID" value="NZ_CP021108.1"/>
</dbReference>
<evidence type="ECO:0000256" key="11">
    <source>
        <dbReference type="ARBA" id="ARBA00022679"/>
    </source>
</evidence>
<dbReference type="PANTHER" id="PTHR46244:SF3">
    <property type="entry name" value="PHOSPHOENOLPYRUVATE-PROTEIN PHOSPHOTRANSFERASE"/>
    <property type="match status" value="1"/>
</dbReference>
<comment type="subcellular location">
    <subcellularLocation>
        <location evidence="4 17">Cytoplasm</location>
    </subcellularLocation>
</comment>
<evidence type="ECO:0000256" key="15">
    <source>
        <dbReference type="ARBA" id="ARBA00022842"/>
    </source>
</evidence>
<dbReference type="NCBIfam" id="TIGR01417">
    <property type="entry name" value="PTS_I_fam"/>
    <property type="match status" value="1"/>
</dbReference>
<evidence type="ECO:0000256" key="19">
    <source>
        <dbReference type="PIRSR" id="PIRSR000732-2"/>
    </source>
</evidence>
<accession>A0A1W6YV09</accession>
<keyword evidence="8 17" id="KW-0813">Transport</keyword>
<dbReference type="GO" id="GO:0046872">
    <property type="term" value="F:metal ion binding"/>
    <property type="evidence" value="ECO:0007669"/>
    <property type="project" value="UniProtKB-KW"/>
</dbReference>
<keyword evidence="14 17" id="KW-0418">Kinase</keyword>
<dbReference type="InterPro" id="IPR008279">
    <property type="entry name" value="PEP-util_enz_mobile_dom"/>
</dbReference>
<feature type="binding site" evidence="19">
    <location>
        <begin position="456"/>
        <end position="457"/>
    </location>
    <ligand>
        <name>phosphoenolpyruvate</name>
        <dbReference type="ChEBI" id="CHEBI:58702"/>
    </ligand>
</feature>
<dbReference type="Pfam" id="PF00391">
    <property type="entry name" value="PEP-utilizers"/>
    <property type="match status" value="1"/>
</dbReference>
<evidence type="ECO:0000256" key="20">
    <source>
        <dbReference type="PIRSR" id="PIRSR000732-3"/>
    </source>
</evidence>
<evidence type="ECO:0000256" key="2">
    <source>
        <dbReference type="ARBA" id="ARBA00001946"/>
    </source>
</evidence>
<sequence>MYGQGVARGYAIGRAVVMGAAALEVAHYRIAPELVQAECERLTAALEAAQADLLQMADTLPDDAPRELGAMLNVHRLLLGDPLLAEQALLLIKERHYNAEWALTTQGQLLGEQFDAMEDEYLRERGADVRQVIERVLHVLAGTSGIRDPGELDGDDPLVVVAHDISPADMLRLRGGRFLAFVTDLGGATSHTAIVARSMGVPAVVALGNVRELVRDGDMLIVDGATGAVIVNPSPIVLDEYRDRQRAFASERAELALLRDEPSITLDGIGIVLHANIELPEEAEAALAAGADGIGLFRSEFLFMGRGTDLPGEEEQYQAYSSVLKVMAGRPVTIRTLDIGADKALDDEATVATNPALGLRAIRYCLAHPEMFGTQLRAILRASAHGPVRLLIPMIAHMHEVEATRMALDAARRELDARGQPYAAHIELGAMVEVPAIAIAIEPFAQALDFLSIGTNDLIQYTLAIDRGDGMVAPLYDPLHPAVLRLVAHTINAGERAGKPVAVCGEMAGDANMTRLLLGLGLTEFSMHSQQLLDVKREVRRAHSNALRVKLAAALNRALPVDLATLNQV</sequence>
<dbReference type="InterPro" id="IPR023151">
    <property type="entry name" value="PEP_util_CS"/>
</dbReference>
<feature type="active site" description="Tele-phosphohistidine intermediate" evidence="18">
    <location>
        <position position="191"/>
    </location>
</feature>
<dbReference type="Gene3D" id="3.50.30.10">
    <property type="entry name" value="Phosphohistidine domain"/>
    <property type="match status" value="1"/>
</dbReference>
<dbReference type="STRING" id="1416806.CAL12_09770"/>
<dbReference type="InterPro" id="IPR036637">
    <property type="entry name" value="Phosphohistidine_dom_sf"/>
</dbReference>
<dbReference type="SUPFAM" id="SSF51621">
    <property type="entry name" value="Phosphoenolpyruvate/pyruvate domain"/>
    <property type="match status" value="1"/>
</dbReference>
<protein>
    <recommendedName>
        <fullName evidence="7 17">Phosphoenolpyruvate-protein phosphotransferase</fullName>
        <ecNumber evidence="6 17">2.7.3.9</ecNumber>
    </recommendedName>
    <alternativeName>
        <fullName evidence="16 17">Phosphotransferase system, enzyme I</fullName>
    </alternativeName>
</protein>
<comment type="function">
    <text evidence="3 17">General (non sugar-specific) component of the phosphoenolpyruvate-dependent sugar phosphotransferase system (sugar PTS). This major carbohydrate active-transport system catalyzes the phosphorylation of incoming sugar substrates concomitantly with their translocation across the cell membrane. Enzyme I transfers the phosphoryl group from phosphoenolpyruvate (PEP) to the phosphoryl carrier protein (HPr).</text>
</comment>
<evidence type="ECO:0000256" key="16">
    <source>
        <dbReference type="ARBA" id="ARBA00033235"/>
    </source>
</evidence>
<comment type="catalytic activity">
    <reaction evidence="1 17">
        <text>L-histidyl-[protein] + phosphoenolpyruvate = N(pros)-phospho-L-histidyl-[protein] + pyruvate</text>
        <dbReference type="Rhea" id="RHEA:23880"/>
        <dbReference type="Rhea" id="RHEA-COMP:9745"/>
        <dbReference type="Rhea" id="RHEA-COMP:9746"/>
        <dbReference type="ChEBI" id="CHEBI:15361"/>
        <dbReference type="ChEBI" id="CHEBI:29979"/>
        <dbReference type="ChEBI" id="CHEBI:58702"/>
        <dbReference type="ChEBI" id="CHEBI:64837"/>
        <dbReference type="EC" id="2.7.3.9"/>
    </reaction>
</comment>
<dbReference type="InterPro" id="IPR006318">
    <property type="entry name" value="PTS_EI-like"/>
</dbReference>
<dbReference type="InterPro" id="IPR015813">
    <property type="entry name" value="Pyrv/PenolPyrv_kinase-like_dom"/>
</dbReference>